<name>A0A062VFC3_9PROT</name>
<organism evidence="1 2">
    <name type="scientific">Hyphomonas polymorpha PS728</name>
    <dbReference type="NCBI Taxonomy" id="1280954"/>
    <lineage>
        <taxon>Bacteria</taxon>
        <taxon>Pseudomonadati</taxon>
        <taxon>Pseudomonadota</taxon>
        <taxon>Alphaproteobacteria</taxon>
        <taxon>Hyphomonadales</taxon>
        <taxon>Hyphomonadaceae</taxon>
        <taxon>Hyphomonas</taxon>
    </lineage>
</organism>
<dbReference type="STRING" id="1280954.HPO_07542"/>
<keyword evidence="2" id="KW-1185">Reference proteome</keyword>
<dbReference type="RefSeq" id="WP_035596498.1">
    <property type="nucleotide sequence ID" value="NZ_ARYM01000007.1"/>
</dbReference>
<sequence>MITLSDTNEYKDELTEFIRSDSFPCVGAKSALARNELVVGLYEDITTPADDVELREDLLGFIRKLDKTGPVVQSFTAIFRGPDKLSEAAFEKALWNRLQCLHNLDAVTGAPWAEGTSPDPSSPHFSVSVCGEAFFVIGLHPGASRPARRFSHPALVFNSHDQFDRLRADGRFDQMKSIIREREKASAGSVNPMLTDFGELSEARQYSGRLVGDDWTCPFKPKV</sequence>
<evidence type="ECO:0008006" key="3">
    <source>
        <dbReference type="Google" id="ProtNLM"/>
    </source>
</evidence>
<dbReference type="EMBL" id="ARYM01000007">
    <property type="protein sequence ID" value="KCZ99062.1"/>
    <property type="molecule type" value="Genomic_DNA"/>
</dbReference>
<dbReference type="PATRIC" id="fig|1280954.3.peg.1532"/>
<gene>
    <name evidence="1" type="ORF">HPO_07542</name>
</gene>
<dbReference type="PANTHER" id="PTHR40045">
    <property type="entry name" value="YCGG FAMILY PROTEIN"/>
    <property type="match status" value="1"/>
</dbReference>
<dbReference type="Pfam" id="PF08892">
    <property type="entry name" value="YqcI_YcgG"/>
    <property type="match status" value="1"/>
</dbReference>
<dbReference type="eggNOG" id="COG3403">
    <property type="taxonomic scope" value="Bacteria"/>
</dbReference>
<dbReference type="Proteomes" id="UP000027100">
    <property type="component" value="Unassembled WGS sequence"/>
</dbReference>
<evidence type="ECO:0000313" key="1">
    <source>
        <dbReference type="EMBL" id="KCZ99062.1"/>
    </source>
</evidence>
<protein>
    <recommendedName>
        <fullName evidence="3">YqcI/YcgG family protein</fullName>
    </recommendedName>
</protein>
<reference evidence="1 2" key="1">
    <citation type="journal article" date="2014" name="Antonie Van Leeuwenhoek">
        <title>Hyphomonas beringensis sp. nov. and Hyphomonas chukchiensis sp. nov., isolated from surface seawater of the Bering Sea and Chukchi Sea.</title>
        <authorList>
            <person name="Li C."/>
            <person name="Lai Q."/>
            <person name="Li G."/>
            <person name="Dong C."/>
            <person name="Wang J."/>
            <person name="Liao Y."/>
            <person name="Shao Z."/>
        </authorList>
    </citation>
    <scope>NUCLEOTIDE SEQUENCE [LARGE SCALE GENOMIC DNA]</scope>
    <source>
        <strain evidence="1 2">PS728</strain>
    </source>
</reference>
<evidence type="ECO:0000313" key="2">
    <source>
        <dbReference type="Proteomes" id="UP000027100"/>
    </source>
</evidence>
<dbReference type="OrthoDB" id="283514at2"/>
<accession>A0A062VFC3</accession>
<dbReference type="InterPro" id="IPR014988">
    <property type="entry name" value="Uncharacterised_YqcI/YcgG"/>
</dbReference>
<dbReference type="PANTHER" id="PTHR40045:SF1">
    <property type="entry name" value="YQCI_YCGG FAMILY PROTEIN"/>
    <property type="match status" value="1"/>
</dbReference>
<dbReference type="AlphaFoldDB" id="A0A062VFC3"/>
<proteinExistence type="predicted"/>
<comment type="caution">
    <text evidence="1">The sequence shown here is derived from an EMBL/GenBank/DDBJ whole genome shotgun (WGS) entry which is preliminary data.</text>
</comment>
<dbReference type="NCBIfam" id="NF041366">
    <property type="entry name" value="GntA_guanitoxin"/>
    <property type="match status" value="1"/>
</dbReference>